<keyword evidence="1 4" id="KW-0238">DNA-binding</keyword>
<dbReference type="VEuPathDB" id="FungiDB:CJI97_004582"/>
<dbReference type="InterPro" id="IPR001356">
    <property type="entry name" value="HD"/>
</dbReference>
<comment type="subcellular location">
    <subcellularLocation>
        <location evidence="4">Nucleus</location>
    </subcellularLocation>
</comment>
<keyword evidence="3 4" id="KW-0539">Nucleus</keyword>
<feature type="compositionally biased region" description="Low complexity" evidence="5">
    <location>
        <begin position="82"/>
        <end position="95"/>
    </location>
</feature>
<dbReference type="SUPFAM" id="SSF46689">
    <property type="entry name" value="Homeodomain-like"/>
    <property type="match status" value="1"/>
</dbReference>
<reference evidence="8" key="1">
    <citation type="journal article" date="2015" name="BMC Genomics">
        <title>Draft genome of a commonly misdiagnosed multidrug resistant pathogen Candida auris.</title>
        <authorList>
            <person name="Chatterjee S."/>
            <person name="Alampalli S.V."/>
            <person name="Nageshan R.K."/>
            <person name="Chettiar S.T."/>
            <person name="Joshi S."/>
            <person name="Tatu U.S."/>
        </authorList>
    </citation>
    <scope>NUCLEOTIDE SEQUENCE [LARGE SCALE GENOMIC DNA]</scope>
    <source>
        <strain evidence="8">6684</strain>
    </source>
</reference>
<feature type="compositionally biased region" description="Polar residues" evidence="5">
    <location>
        <begin position="116"/>
        <end position="132"/>
    </location>
</feature>
<protein>
    <recommendedName>
        <fullName evidence="6">Homeobox domain-containing protein</fullName>
    </recommendedName>
</protein>
<evidence type="ECO:0000256" key="5">
    <source>
        <dbReference type="SAM" id="MobiDB-lite"/>
    </source>
</evidence>
<dbReference type="PANTHER" id="PTHR11850">
    <property type="entry name" value="HOMEOBOX PROTEIN TRANSCRIPTION FACTORS"/>
    <property type="match status" value="1"/>
</dbReference>
<organism evidence="7 8">
    <name type="scientific">Candidozyma auris</name>
    <name type="common">Yeast</name>
    <name type="synonym">Candida auris</name>
    <dbReference type="NCBI Taxonomy" id="498019"/>
    <lineage>
        <taxon>Eukaryota</taxon>
        <taxon>Fungi</taxon>
        <taxon>Dikarya</taxon>
        <taxon>Ascomycota</taxon>
        <taxon>Saccharomycotina</taxon>
        <taxon>Pichiomycetes</taxon>
        <taxon>Metschnikowiaceae</taxon>
        <taxon>Candidozyma</taxon>
    </lineage>
</organism>
<name>A0A0L0NS23_CANAR</name>
<dbReference type="SMART" id="SM00389">
    <property type="entry name" value="HOX"/>
    <property type="match status" value="1"/>
</dbReference>
<dbReference type="Proteomes" id="UP000037122">
    <property type="component" value="Unassembled WGS sequence"/>
</dbReference>
<dbReference type="VEuPathDB" id="FungiDB:CJJ09_004891"/>
<evidence type="ECO:0000259" key="6">
    <source>
        <dbReference type="PROSITE" id="PS50071"/>
    </source>
</evidence>
<evidence type="ECO:0000256" key="2">
    <source>
        <dbReference type="ARBA" id="ARBA00023155"/>
    </source>
</evidence>
<evidence type="ECO:0000256" key="1">
    <source>
        <dbReference type="ARBA" id="ARBA00023125"/>
    </source>
</evidence>
<dbReference type="VEuPathDB" id="FungiDB:B9J08_004870"/>
<sequence length="204" mass="22807">MMNNRVTLPPISDIFTNKNVGALPQQQPQFAIQRPLVTGPAPPAYAAMPVYLYQYMYNSPPHYHPSPYGNASYTPYVAAPASGSGSQSEVSGSLSLHRGLTSSERRPLVALPTSPGLPSSKSLTPETSSLATRARTRNNLPKETTYILLKWLNDHLNHPYPNSFEKTQLMMTTGLNQQQLSNWFINARRRKIKLLRQKKQAERS</sequence>
<dbReference type="AlphaFoldDB" id="A0A0L0NS23"/>
<dbReference type="Pfam" id="PF05920">
    <property type="entry name" value="Homeobox_KN"/>
    <property type="match status" value="1"/>
</dbReference>
<dbReference type="PROSITE" id="PS50071">
    <property type="entry name" value="HOMEOBOX_2"/>
    <property type="match status" value="1"/>
</dbReference>
<dbReference type="GO" id="GO:0003677">
    <property type="term" value="F:DNA binding"/>
    <property type="evidence" value="ECO:0007669"/>
    <property type="project" value="UniProtKB-UniRule"/>
</dbReference>
<feature type="DNA-binding region" description="Homeobox" evidence="4">
    <location>
        <begin position="133"/>
        <end position="195"/>
    </location>
</feature>
<accession>A0A0L0NS23</accession>
<evidence type="ECO:0000313" key="8">
    <source>
        <dbReference type="Proteomes" id="UP000037122"/>
    </source>
</evidence>
<dbReference type="Gene3D" id="1.10.10.60">
    <property type="entry name" value="Homeodomain-like"/>
    <property type="match status" value="1"/>
</dbReference>
<dbReference type="InterPro" id="IPR009057">
    <property type="entry name" value="Homeodomain-like_sf"/>
</dbReference>
<comment type="caution">
    <text evidence="7">The sequence shown here is derived from an EMBL/GenBank/DDBJ whole genome shotgun (WGS) entry which is preliminary data.</text>
</comment>
<gene>
    <name evidence="7" type="ORF">QG37_06657</name>
</gene>
<evidence type="ECO:0000313" key="7">
    <source>
        <dbReference type="EMBL" id="KND96962.1"/>
    </source>
</evidence>
<dbReference type="InterPro" id="IPR008422">
    <property type="entry name" value="KN_HD"/>
</dbReference>
<keyword evidence="2 4" id="KW-0371">Homeobox</keyword>
<evidence type="ECO:0000256" key="3">
    <source>
        <dbReference type="ARBA" id="ARBA00023242"/>
    </source>
</evidence>
<dbReference type="CDD" id="cd00086">
    <property type="entry name" value="homeodomain"/>
    <property type="match status" value="1"/>
</dbReference>
<proteinExistence type="predicted"/>
<dbReference type="VEuPathDB" id="FungiDB:QG37_06657"/>
<dbReference type="EMBL" id="LGST01000047">
    <property type="protein sequence ID" value="KND96962.1"/>
    <property type="molecule type" value="Genomic_DNA"/>
</dbReference>
<dbReference type="InterPro" id="IPR050224">
    <property type="entry name" value="TALE_homeobox"/>
</dbReference>
<feature type="domain" description="Homeobox" evidence="6">
    <location>
        <begin position="131"/>
        <end position="194"/>
    </location>
</feature>
<dbReference type="VEuPathDB" id="FungiDB:CJI96_0004283"/>
<dbReference type="VEuPathDB" id="FungiDB:CJJ07_000742"/>
<evidence type="ECO:0000256" key="4">
    <source>
        <dbReference type="PROSITE-ProRule" id="PRU00108"/>
    </source>
</evidence>
<feature type="region of interest" description="Disordered" evidence="5">
    <location>
        <begin position="79"/>
        <end position="132"/>
    </location>
</feature>
<dbReference type="GO" id="GO:0006355">
    <property type="term" value="P:regulation of DNA-templated transcription"/>
    <property type="evidence" value="ECO:0007669"/>
    <property type="project" value="InterPro"/>
</dbReference>
<dbReference type="GO" id="GO:0005634">
    <property type="term" value="C:nucleus"/>
    <property type="evidence" value="ECO:0007669"/>
    <property type="project" value="UniProtKB-SubCell"/>
</dbReference>